<organism evidence="2 3">
    <name type="scientific">Flavobacterium arcticum</name>
    <dbReference type="NCBI Taxonomy" id="1784713"/>
    <lineage>
        <taxon>Bacteria</taxon>
        <taxon>Pseudomonadati</taxon>
        <taxon>Bacteroidota</taxon>
        <taxon>Flavobacteriia</taxon>
        <taxon>Flavobacteriales</taxon>
        <taxon>Flavobacteriaceae</taxon>
        <taxon>Flavobacterium</taxon>
    </lineage>
</organism>
<keyword evidence="1" id="KW-1133">Transmembrane helix</keyword>
<sequence>MIIIAVSELIVSFTPKSSLIPIKGTVRYTDIYNTTARTSRTGKTQYISNLVFYINQSRKEFKLVDHEKYSEKHREIARGLNQADSVTIWIKKSEVKNYNPEVFGIDTDRKTLLSFEEVKTENGYLFIFTSLLGMISILYFFYLRYPEKFKKLFYD</sequence>
<dbReference type="AlphaFoldDB" id="A0A345HDV3"/>
<keyword evidence="1" id="KW-0472">Membrane</keyword>
<dbReference type="EMBL" id="CP031188">
    <property type="protein sequence ID" value="AXG74763.1"/>
    <property type="molecule type" value="Genomic_DNA"/>
</dbReference>
<dbReference type="KEGG" id="fat:DVK85_11185"/>
<evidence type="ECO:0000256" key="1">
    <source>
        <dbReference type="SAM" id="Phobius"/>
    </source>
</evidence>
<gene>
    <name evidence="2" type="ORF">DVK85_11185</name>
</gene>
<evidence type="ECO:0000313" key="2">
    <source>
        <dbReference type="EMBL" id="AXG74763.1"/>
    </source>
</evidence>
<protein>
    <recommendedName>
        <fullName evidence="4">DUF3592 domain-containing protein</fullName>
    </recommendedName>
</protein>
<name>A0A345HDV3_9FLAO</name>
<evidence type="ECO:0000313" key="3">
    <source>
        <dbReference type="Proteomes" id="UP000253951"/>
    </source>
</evidence>
<dbReference type="Proteomes" id="UP000253951">
    <property type="component" value="Chromosome"/>
</dbReference>
<feature type="transmembrane region" description="Helical" evidence="1">
    <location>
        <begin position="123"/>
        <end position="143"/>
    </location>
</feature>
<proteinExistence type="predicted"/>
<keyword evidence="3" id="KW-1185">Reference proteome</keyword>
<accession>A0A345HDV3</accession>
<keyword evidence="1" id="KW-0812">Transmembrane</keyword>
<reference evidence="2 3" key="1">
    <citation type="submission" date="2018-07" db="EMBL/GenBank/DDBJ databases">
        <title>Complete genome sequence of Flavobacterium arcticum type strain SM1502T.</title>
        <authorList>
            <person name="Li Y."/>
            <person name="Li D.-D."/>
        </authorList>
    </citation>
    <scope>NUCLEOTIDE SEQUENCE [LARGE SCALE GENOMIC DNA]</scope>
    <source>
        <strain evidence="2 3">SM1502</strain>
    </source>
</reference>
<evidence type="ECO:0008006" key="4">
    <source>
        <dbReference type="Google" id="ProtNLM"/>
    </source>
</evidence>